<accession>A0A0X8JDF9</accession>
<evidence type="ECO:0000313" key="11">
    <source>
        <dbReference type="Proteomes" id="UP000065220"/>
    </source>
</evidence>
<evidence type="ECO:0000256" key="6">
    <source>
        <dbReference type="SAM" id="MobiDB-lite"/>
    </source>
</evidence>
<dbReference type="GO" id="GO:0000271">
    <property type="term" value="P:polysaccharide biosynthetic process"/>
    <property type="evidence" value="ECO:0007669"/>
    <property type="project" value="InterPro"/>
</dbReference>
<feature type="domain" description="Glycosyltransferase 2-like" evidence="8">
    <location>
        <begin position="61"/>
        <end position="183"/>
    </location>
</feature>
<dbReference type="KEGG" id="ard:AXF14_03675"/>
<feature type="domain" description="GtrA/DPMS transmembrane" evidence="9">
    <location>
        <begin position="279"/>
        <end position="391"/>
    </location>
</feature>
<comment type="similarity">
    <text evidence="2">Belongs to the glycosyltransferase 2 family.</text>
</comment>
<protein>
    <submittedName>
        <fullName evidence="10">Dolichyl-phosphate beta-D-mannosyltransferase</fullName>
    </submittedName>
</protein>
<keyword evidence="3 7" id="KW-0812">Transmembrane</keyword>
<dbReference type="AlphaFoldDB" id="A0A0X8JDF9"/>
<dbReference type="GO" id="GO:0016020">
    <property type="term" value="C:membrane"/>
    <property type="evidence" value="ECO:0007669"/>
    <property type="project" value="UniProtKB-SubCell"/>
</dbReference>
<proteinExistence type="inferred from homology"/>
<evidence type="ECO:0000259" key="8">
    <source>
        <dbReference type="Pfam" id="PF00535"/>
    </source>
</evidence>
<dbReference type="InterPro" id="IPR007267">
    <property type="entry name" value="GtrA_DPMS_TM"/>
</dbReference>
<keyword evidence="11" id="KW-1185">Reference proteome</keyword>
<organism evidence="10 11">
    <name type="scientific">Actinomyces radicidentis</name>
    <dbReference type="NCBI Taxonomy" id="111015"/>
    <lineage>
        <taxon>Bacteria</taxon>
        <taxon>Bacillati</taxon>
        <taxon>Actinomycetota</taxon>
        <taxon>Actinomycetes</taxon>
        <taxon>Actinomycetales</taxon>
        <taxon>Actinomycetaceae</taxon>
        <taxon>Actinomyces</taxon>
    </lineage>
</organism>
<evidence type="ECO:0000256" key="1">
    <source>
        <dbReference type="ARBA" id="ARBA00004141"/>
    </source>
</evidence>
<evidence type="ECO:0000256" key="2">
    <source>
        <dbReference type="ARBA" id="ARBA00006739"/>
    </source>
</evidence>
<evidence type="ECO:0000256" key="3">
    <source>
        <dbReference type="ARBA" id="ARBA00022692"/>
    </source>
</evidence>
<feature type="region of interest" description="Disordered" evidence="6">
    <location>
        <begin position="1"/>
        <end position="51"/>
    </location>
</feature>
<evidence type="ECO:0000313" key="10">
    <source>
        <dbReference type="EMBL" id="AMD86860.1"/>
    </source>
</evidence>
<feature type="transmembrane region" description="Helical" evidence="7">
    <location>
        <begin position="339"/>
        <end position="357"/>
    </location>
</feature>
<dbReference type="EMBL" id="CP014228">
    <property type="protein sequence ID" value="AMD86860.1"/>
    <property type="molecule type" value="Genomic_DNA"/>
</dbReference>
<dbReference type="RefSeq" id="WP_067940931.1">
    <property type="nucleotide sequence ID" value="NZ_CP014228.1"/>
</dbReference>
<keyword evidence="10" id="KW-0808">Transferase</keyword>
<dbReference type="STRING" id="111015.AXF14_03675"/>
<reference evidence="11" key="1">
    <citation type="submission" date="2016-02" db="EMBL/GenBank/DDBJ databases">
        <authorList>
            <person name="Holder M.E."/>
            <person name="Ajami N.J."/>
            <person name="Petrosino J.F."/>
        </authorList>
    </citation>
    <scope>NUCLEOTIDE SEQUENCE [LARGE SCALE GENOMIC DNA]</scope>
    <source>
        <strain evidence="11">CCUG 36733</strain>
    </source>
</reference>
<sequence length="395" mass="41826">MSPATRQSTGSSPTRRRVLAPESGPLVTGSTPRRAVGRATGTFSPVAEGTATQARPTRLVVLVPAYQPDERLGGLTEDLLGALPGSQVLVVDDGSGTAYTRVFADAANAGAHVIGYPVNAGKGEALRTGLAAARERWPEADVVCADADGQHTPHDVAAVAARVRETGRMTLGVREFTGPVPARSRIGNDLTALLFRGATGWRLRDTQTGLRGYPAGGYGWMLRVPGDRYEYELSALLRASELGMEVEQVGIETVYEPGNGSSHFRPIVDSARIYAPLLRFMGASLASFVIDWVGVMLIHALTGNLLAAVVGARLVSGTASFLMNRRVFRAAPGTMGRTAVRYVALAIGIMAASYALLALLTGIGIPLGIAKIIGDAALYVVSYSVQRRVVFRERR</sequence>
<comment type="subcellular location">
    <subcellularLocation>
        <location evidence="1">Membrane</location>
        <topology evidence="1">Multi-pass membrane protein</topology>
    </subcellularLocation>
</comment>
<feature type="compositionally biased region" description="Polar residues" evidence="6">
    <location>
        <begin position="1"/>
        <end position="13"/>
    </location>
</feature>
<dbReference type="Proteomes" id="UP000065220">
    <property type="component" value="Chromosome"/>
</dbReference>
<keyword evidence="10" id="KW-0328">Glycosyltransferase</keyword>
<feature type="transmembrane region" description="Helical" evidence="7">
    <location>
        <begin position="363"/>
        <end position="385"/>
    </location>
</feature>
<dbReference type="CDD" id="cd04179">
    <property type="entry name" value="DPM_DPG-synthase_like"/>
    <property type="match status" value="1"/>
</dbReference>
<dbReference type="OrthoDB" id="9810303at2"/>
<dbReference type="GO" id="GO:0016757">
    <property type="term" value="F:glycosyltransferase activity"/>
    <property type="evidence" value="ECO:0007669"/>
    <property type="project" value="UniProtKB-KW"/>
</dbReference>
<gene>
    <name evidence="10" type="ORF">AXF14_03675</name>
</gene>
<feature type="transmembrane region" description="Helical" evidence="7">
    <location>
        <begin position="305"/>
        <end position="327"/>
    </location>
</feature>
<evidence type="ECO:0000259" key="9">
    <source>
        <dbReference type="Pfam" id="PF04138"/>
    </source>
</evidence>
<evidence type="ECO:0000256" key="4">
    <source>
        <dbReference type="ARBA" id="ARBA00022989"/>
    </source>
</evidence>
<name>A0A0X8JDF9_ACTRD</name>
<dbReference type="InterPro" id="IPR050256">
    <property type="entry name" value="Glycosyltransferase_2"/>
</dbReference>
<dbReference type="SUPFAM" id="SSF53448">
    <property type="entry name" value="Nucleotide-diphospho-sugar transferases"/>
    <property type="match status" value="1"/>
</dbReference>
<evidence type="ECO:0000256" key="5">
    <source>
        <dbReference type="ARBA" id="ARBA00023136"/>
    </source>
</evidence>
<keyword evidence="5 7" id="KW-0472">Membrane</keyword>
<dbReference type="PANTHER" id="PTHR48090:SF7">
    <property type="entry name" value="RFBJ PROTEIN"/>
    <property type="match status" value="1"/>
</dbReference>
<evidence type="ECO:0000256" key="7">
    <source>
        <dbReference type="SAM" id="Phobius"/>
    </source>
</evidence>
<dbReference type="Pfam" id="PF04138">
    <property type="entry name" value="GtrA_DPMS_TM"/>
    <property type="match status" value="1"/>
</dbReference>
<dbReference type="Gene3D" id="3.90.550.10">
    <property type="entry name" value="Spore Coat Polysaccharide Biosynthesis Protein SpsA, Chain A"/>
    <property type="match status" value="1"/>
</dbReference>
<dbReference type="InterPro" id="IPR029044">
    <property type="entry name" value="Nucleotide-diphossugar_trans"/>
</dbReference>
<dbReference type="Pfam" id="PF00535">
    <property type="entry name" value="Glycos_transf_2"/>
    <property type="match status" value="1"/>
</dbReference>
<keyword evidence="4 7" id="KW-1133">Transmembrane helix</keyword>
<dbReference type="InterPro" id="IPR001173">
    <property type="entry name" value="Glyco_trans_2-like"/>
</dbReference>
<dbReference type="PANTHER" id="PTHR48090">
    <property type="entry name" value="UNDECAPRENYL-PHOSPHATE 4-DEOXY-4-FORMAMIDO-L-ARABINOSE TRANSFERASE-RELATED"/>
    <property type="match status" value="1"/>
</dbReference>